<reference evidence="1 2" key="2">
    <citation type="submission" date="2020-04" db="EMBL/GenBank/DDBJ databases">
        <authorList>
            <person name="Fomenkov A."/>
            <person name="Anton B.P."/>
            <person name="Roberts R.J."/>
        </authorList>
    </citation>
    <scope>NUCLEOTIDE SEQUENCE [LARGE SCALE GENOMIC DNA]</scope>
    <source>
        <strain evidence="1 2">S2</strain>
    </source>
</reference>
<reference evidence="1 2" key="1">
    <citation type="submission" date="2020-04" db="EMBL/GenBank/DDBJ databases">
        <title>Genome-Wide Identification of 5-Methylcytosine Sites in Bacterial Genomes By High-Throughput Sequencing of MspJI Restriction Fragments.</title>
        <authorList>
            <person name="Wu V."/>
        </authorList>
    </citation>
    <scope>NUCLEOTIDE SEQUENCE [LARGE SCALE GENOMIC DNA]</scope>
    <source>
        <strain evidence="1 2">S2</strain>
    </source>
</reference>
<dbReference type="NCBIfam" id="TIGR03236">
    <property type="entry name" value="dnd_assoc_1"/>
    <property type="match status" value="1"/>
</dbReference>
<evidence type="ECO:0000313" key="1">
    <source>
        <dbReference type="EMBL" id="QIZ08496.1"/>
    </source>
</evidence>
<protein>
    <submittedName>
        <fullName evidence="1">DNA phosphorothioation-dependent restriction protein DptG</fullName>
    </submittedName>
</protein>
<name>A0A6H1P4L7_PRIMG</name>
<sequence length="455" mass="53624">MSALEDLRKSLNIKLNNGKMTLKHTINKRTSFLPFQTRNPERAKFKDGFSPVLGQFFRFVENVESDFELNDKKIINDISNHVEMKENDRPHFERILESYLFQSNSIRVFHPMMYKYIPLTDSKEAQGEEEIAKYLYDALLGSDSRQLGNILELKENEHVMARLIQHHMPILDKKENQRKYTPSLPFIKKAFEKDLETLLSNRDFFMNHIKLFLAYYYFYSTSQLTLKINQFEKMDASSPTPIYYNLDWEASNRNRMAATTGFKVIMDNARRLLGHINTLEHLNYIMETENLTYVALHERFQEMSENEQSKIIEDVFVWTTEYSEIVLGNQNEIEKLTIFKESYRQLQQQLSKGLSKETKYRYALALNEIGKVYFLKTRGSLGNTLNVTQDFLILLTAVSVKHEKISLKQLFIEFEKRGIFFDRYSKEAVVELFNKLNLIEKKSDSGDAQYVKPIL</sequence>
<evidence type="ECO:0000313" key="2">
    <source>
        <dbReference type="Proteomes" id="UP000501868"/>
    </source>
</evidence>
<gene>
    <name evidence="1" type="primary">dptG</name>
    <name evidence="1" type="ORF">HFZ78_18765</name>
</gene>
<dbReference type="EMBL" id="CP051128">
    <property type="protein sequence ID" value="QIZ08496.1"/>
    <property type="molecule type" value="Genomic_DNA"/>
</dbReference>
<dbReference type="InterPro" id="IPR017645">
    <property type="entry name" value="Dnd_assoc_1"/>
</dbReference>
<organism evidence="1 2">
    <name type="scientific">Priestia megaterium</name>
    <name type="common">Bacillus megaterium</name>
    <dbReference type="NCBI Taxonomy" id="1404"/>
    <lineage>
        <taxon>Bacteria</taxon>
        <taxon>Bacillati</taxon>
        <taxon>Bacillota</taxon>
        <taxon>Bacilli</taxon>
        <taxon>Bacillales</taxon>
        <taxon>Bacillaceae</taxon>
        <taxon>Priestia</taxon>
    </lineage>
</organism>
<dbReference type="Proteomes" id="UP000501868">
    <property type="component" value="Chromosome"/>
</dbReference>
<accession>A0A6H1P4L7</accession>
<proteinExistence type="predicted"/>
<dbReference type="AlphaFoldDB" id="A0A6H1P4L7"/>